<reference evidence="4" key="1">
    <citation type="submission" date="2006-12" db="EMBL/GenBank/DDBJ databases">
        <title>Complete sequence of Halorhodospira halophila SL1.</title>
        <authorList>
            <consortium name="US DOE Joint Genome Institute"/>
            <person name="Copeland A."/>
            <person name="Lucas S."/>
            <person name="Lapidus A."/>
            <person name="Barry K."/>
            <person name="Detter J.C."/>
            <person name="Glavina del Rio T."/>
            <person name="Hammon N."/>
            <person name="Israni S."/>
            <person name="Dalin E."/>
            <person name="Tice H."/>
            <person name="Pitluck S."/>
            <person name="Saunders E."/>
            <person name="Brettin T."/>
            <person name="Bruce D."/>
            <person name="Han C."/>
            <person name="Tapia R."/>
            <person name="Schmutz J."/>
            <person name="Larimer F."/>
            <person name="Land M."/>
            <person name="Hauser L."/>
            <person name="Kyrpides N."/>
            <person name="Mikhailova N."/>
            <person name="Hoff W."/>
            <person name="Richardson P."/>
        </authorList>
    </citation>
    <scope>NUCLEOTIDE SEQUENCE [LARGE SCALE GENOMIC DNA]</scope>
    <source>
        <strain evidence="4">DSM 244 / SL1</strain>
    </source>
</reference>
<dbReference type="STRING" id="349124.Hhal_1789"/>
<gene>
    <name evidence="3" type="ordered locus">Hhal_1789</name>
</gene>
<dbReference type="RefSeq" id="WP_011814575.1">
    <property type="nucleotide sequence ID" value="NC_008789.1"/>
</dbReference>
<dbReference type="Pfam" id="PF13413">
    <property type="entry name" value="HTH_25"/>
    <property type="match status" value="1"/>
</dbReference>
<feature type="compositionally biased region" description="Low complexity" evidence="1">
    <location>
        <begin position="165"/>
        <end position="175"/>
    </location>
</feature>
<feature type="region of interest" description="Disordered" evidence="1">
    <location>
        <begin position="1"/>
        <end position="72"/>
    </location>
</feature>
<dbReference type="eggNOG" id="COG1426">
    <property type="taxonomic scope" value="Bacteria"/>
</dbReference>
<dbReference type="PANTHER" id="PTHR34475">
    <property type="match status" value="1"/>
</dbReference>
<feature type="transmembrane region" description="Helical" evidence="2">
    <location>
        <begin position="135"/>
        <end position="156"/>
    </location>
</feature>
<dbReference type="AlphaFoldDB" id="A1WXZ1"/>
<keyword evidence="2" id="KW-0472">Membrane</keyword>
<sequence length="196" mass="20686">MSDETAHGDGDGARPPGGDPAAAEGEGAPPSPGQQLRRAREAQGRTVRAVGASLNLPADRVTALEEDDDERLPPPTFVRGYLRAYARLVGLDPEAVVEAYNRRRGSDPVSEERAVGNVAAVEPRSSGRGPRRRRWLPAALLLLLIAVAVVLTAILLDDREPEPAGPGEETGQPPESASEQSGTPSTGVRRTSMDSE</sequence>
<evidence type="ECO:0000256" key="2">
    <source>
        <dbReference type="SAM" id="Phobius"/>
    </source>
</evidence>
<proteinExistence type="predicted"/>
<protein>
    <submittedName>
        <fullName evidence="3">Transcriptional regulator, XRE family</fullName>
    </submittedName>
</protein>
<keyword evidence="2" id="KW-0812">Transmembrane</keyword>
<dbReference type="Gene3D" id="1.10.260.40">
    <property type="entry name" value="lambda repressor-like DNA-binding domains"/>
    <property type="match status" value="1"/>
</dbReference>
<keyword evidence="4" id="KW-1185">Reference proteome</keyword>
<reference evidence="3 4" key="2">
    <citation type="journal article" date="2013" name="Stand. Genomic Sci.">
        <title>Complete genome sequence of Halorhodospira halophila SL1.</title>
        <authorList>
            <person name="Challacombe J.F."/>
            <person name="Majid S."/>
            <person name="Deole R."/>
            <person name="Brettin T.S."/>
            <person name="Bruce D."/>
            <person name="Delano S.F."/>
            <person name="Detter J.C."/>
            <person name="Gleasner C.D."/>
            <person name="Han C.S."/>
            <person name="Misra M."/>
            <person name="Reitenga K.G."/>
            <person name="Mikhailova N."/>
            <person name="Woyke T."/>
            <person name="Pitluck S."/>
            <person name="Nolan M."/>
            <person name="Land M.L."/>
            <person name="Saunders E."/>
            <person name="Tapia R."/>
            <person name="Lapidus A."/>
            <person name="Ivanova N."/>
            <person name="Hoff W.D."/>
        </authorList>
    </citation>
    <scope>NUCLEOTIDE SEQUENCE [LARGE SCALE GENOMIC DNA]</scope>
    <source>
        <strain evidence="4">DSM 244 / SL1</strain>
    </source>
</reference>
<evidence type="ECO:0000313" key="3">
    <source>
        <dbReference type="EMBL" id="ABM62553.1"/>
    </source>
</evidence>
<dbReference type="OrthoDB" id="9790252at2"/>
<feature type="region of interest" description="Disordered" evidence="1">
    <location>
        <begin position="159"/>
        <end position="196"/>
    </location>
</feature>
<organism evidence="3 4">
    <name type="scientific">Halorhodospira halophila (strain DSM 244 / SL1)</name>
    <name type="common">Ectothiorhodospira halophila (strain DSM 244 / SL1)</name>
    <dbReference type="NCBI Taxonomy" id="349124"/>
    <lineage>
        <taxon>Bacteria</taxon>
        <taxon>Pseudomonadati</taxon>
        <taxon>Pseudomonadota</taxon>
        <taxon>Gammaproteobacteria</taxon>
        <taxon>Chromatiales</taxon>
        <taxon>Ectothiorhodospiraceae</taxon>
        <taxon>Halorhodospira</taxon>
    </lineage>
</organism>
<dbReference type="InterPro" id="IPR010982">
    <property type="entry name" value="Lambda_DNA-bd_dom_sf"/>
</dbReference>
<evidence type="ECO:0000313" key="4">
    <source>
        <dbReference type="Proteomes" id="UP000000647"/>
    </source>
</evidence>
<dbReference type="InterPro" id="IPR050400">
    <property type="entry name" value="Bact_Cytoskel_RodZ"/>
</dbReference>
<accession>A1WXZ1</accession>
<dbReference type="KEGG" id="hha:Hhal_1789"/>
<feature type="compositionally biased region" description="Basic and acidic residues" evidence="1">
    <location>
        <begin position="1"/>
        <end position="12"/>
    </location>
</feature>
<name>A1WXZ1_HALHL</name>
<dbReference type="HOGENOM" id="CLU_1388540_0_0_6"/>
<dbReference type="PANTHER" id="PTHR34475:SF1">
    <property type="entry name" value="CYTOSKELETON PROTEIN RODZ"/>
    <property type="match status" value="1"/>
</dbReference>
<feature type="compositionally biased region" description="Polar residues" evidence="1">
    <location>
        <begin position="177"/>
        <end position="189"/>
    </location>
</feature>
<dbReference type="Proteomes" id="UP000000647">
    <property type="component" value="Chromosome"/>
</dbReference>
<feature type="compositionally biased region" description="Low complexity" evidence="1">
    <location>
        <begin position="13"/>
        <end position="28"/>
    </location>
</feature>
<dbReference type="EMBL" id="CP000544">
    <property type="protein sequence ID" value="ABM62553.1"/>
    <property type="molecule type" value="Genomic_DNA"/>
</dbReference>
<evidence type="ECO:0000256" key="1">
    <source>
        <dbReference type="SAM" id="MobiDB-lite"/>
    </source>
</evidence>
<dbReference type="GO" id="GO:0003677">
    <property type="term" value="F:DNA binding"/>
    <property type="evidence" value="ECO:0007669"/>
    <property type="project" value="InterPro"/>
</dbReference>
<keyword evidence="2" id="KW-1133">Transmembrane helix</keyword>